<name>C5FM73_ARTOC</name>
<feature type="region of interest" description="Disordered" evidence="1">
    <location>
        <begin position="56"/>
        <end position="83"/>
    </location>
</feature>
<feature type="compositionally biased region" description="Low complexity" evidence="1">
    <location>
        <begin position="64"/>
        <end position="80"/>
    </location>
</feature>
<feature type="region of interest" description="Disordered" evidence="1">
    <location>
        <begin position="279"/>
        <end position="362"/>
    </location>
</feature>
<feature type="compositionally biased region" description="Polar residues" evidence="1">
    <location>
        <begin position="123"/>
        <end position="143"/>
    </location>
</feature>
<protein>
    <submittedName>
        <fullName evidence="2">Uncharacterized protein</fullName>
    </submittedName>
</protein>
<evidence type="ECO:0000313" key="3">
    <source>
        <dbReference type="Proteomes" id="UP000002035"/>
    </source>
</evidence>
<evidence type="ECO:0000256" key="1">
    <source>
        <dbReference type="SAM" id="MobiDB-lite"/>
    </source>
</evidence>
<feature type="compositionally biased region" description="Acidic residues" evidence="1">
    <location>
        <begin position="316"/>
        <end position="328"/>
    </location>
</feature>
<dbReference type="OMA" id="EFEMALD"/>
<dbReference type="RefSeq" id="XP_002848108.1">
    <property type="nucleotide sequence ID" value="XM_002848062.1"/>
</dbReference>
<dbReference type="HOGENOM" id="CLU_047300_0_0_1"/>
<feature type="region of interest" description="Disordered" evidence="1">
    <location>
        <begin position="102"/>
        <end position="143"/>
    </location>
</feature>
<dbReference type="eggNOG" id="ENOG502RQG6">
    <property type="taxonomic scope" value="Eukaryota"/>
</dbReference>
<organism evidence="2 3">
    <name type="scientific">Arthroderma otae (strain ATCC MYA-4605 / CBS 113480)</name>
    <name type="common">Microsporum canis</name>
    <dbReference type="NCBI Taxonomy" id="554155"/>
    <lineage>
        <taxon>Eukaryota</taxon>
        <taxon>Fungi</taxon>
        <taxon>Dikarya</taxon>
        <taxon>Ascomycota</taxon>
        <taxon>Pezizomycotina</taxon>
        <taxon>Eurotiomycetes</taxon>
        <taxon>Eurotiomycetidae</taxon>
        <taxon>Onygenales</taxon>
        <taxon>Arthrodermataceae</taxon>
        <taxon>Microsporum</taxon>
    </lineage>
</organism>
<keyword evidence="3" id="KW-1185">Reference proteome</keyword>
<dbReference type="VEuPathDB" id="FungiDB:MCYG_03614"/>
<proteinExistence type="predicted"/>
<evidence type="ECO:0000313" key="2">
    <source>
        <dbReference type="EMBL" id="EEQ30795.1"/>
    </source>
</evidence>
<gene>
    <name evidence="2" type="ORF">MCYG_03614</name>
</gene>
<reference evidence="3" key="1">
    <citation type="journal article" date="2012" name="MBio">
        <title>Comparative genome analysis of Trichophyton rubrum and related dermatophytes reveals candidate genes involved in infection.</title>
        <authorList>
            <person name="Martinez D.A."/>
            <person name="Oliver B.G."/>
            <person name="Graeser Y."/>
            <person name="Goldberg J.M."/>
            <person name="Li W."/>
            <person name="Martinez-Rossi N.M."/>
            <person name="Monod M."/>
            <person name="Shelest E."/>
            <person name="Barton R.C."/>
            <person name="Birch E."/>
            <person name="Brakhage A.A."/>
            <person name="Chen Z."/>
            <person name="Gurr S.J."/>
            <person name="Heiman D."/>
            <person name="Heitman J."/>
            <person name="Kosti I."/>
            <person name="Rossi A."/>
            <person name="Saif S."/>
            <person name="Samalova M."/>
            <person name="Saunders C.W."/>
            <person name="Shea T."/>
            <person name="Summerbell R.C."/>
            <person name="Xu J."/>
            <person name="Young S."/>
            <person name="Zeng Q."/>
            <person name="Birren B.W."/>
            <person name="Cuomo C.A."/>
            <person name="White T.C."/>
        </authorList>
    </citation>
    <scope>NUCLEOTIDE SEQUENCE [LARGE SCALE GENOMIC DNA]</scope>
    <source>
        <strain evidence="3">ATCC MYA-4605 / CBS 113480</strain>
    </source>
</reference>
<dbReference type="Proteomes" id="UP000002035">
    <property type="component" value="Unassembled WGS sequence"/>
</dbReference>
<sequence>MSQLIPVRRGFDRFTSEPELGPVEFEMALDIEEQARLSEQNKLNLRGTLAMMNGDCDGHEGNLSRESPMSENSSSSFSPRKLGRLTPNPEFIFPLESYHGEFEGSGDMDPMKRPPQPRPETFGNDSLPQTPSQCFSNKSGQSYSHRRLVSEAESYIMHWENGILYDKDTNTRVSTSGFFQSRSEYKSPYLGPVGWTVPSKYYSTTTRSSSSATNTYGAYGGYNDNATTDINPGSLRERTQDKKMACNYRSSRPFLIYQDPEWIVPPRGVTDAYFDSIASDDKENSAPDDGETGYDGEGPGGESIMQTQNERPEPGDVSDGDNEMDIDNNDGLTTILPQLLRREPHRHRQRRNAGSISSSSTF</sequence>
<dbReference type="GeneID" id="9229431"/>
<dbReference type="OrthoDB" id="4171428at2759"/>
<feature type="compositionally biased region" description="Polar residues" evidence="1">
    <location>
        <begin position="352"/>
        <end position="362"/>
    </location>
</feature>
<accession>C5FM73</accession>
<dbReference type="EMBL" id="DS995703">
    <property type="protein sequence ID" value="EEQ30795.1"/>
    <property type="molecule type" value="Genomic_DNA"/>
</dbReference>
<dbReference type="AlphaFoldDB" id="C5FM73"/>